<dbReference type="EMBL" id="CP034861">
    <property type="protein sequence ID" value="QCI24350.1"/>
    <property type="molecule type" value="Genomic_DNA"/>
</dbReference>
<proteinExistence type="inferred from homology"/>
<sequence length="176" mass="21118">MIQILNLLPISTFFIFYKLYDIFIASKMLIFASGLVCIIHWMYYHKIDKISLISFFVISFFGSLTLVFHNSQFIKWKITIIYIFLSIALLVSQFWTKKTIMQKLLEKDINIPDIYWKKINFSWSLFFLFCSFLNIYIAFWLSEKNWVNFKVFGLMFLTFLAVLITGVYIHTKTKKK</sequence>
<protein>
    <recommendedName>
        <fullName evidence="5">Inner membrane-spanning protein YciB</fullName>
    </recommendedName>
</protein>
<comment type="similarity">
    <text evidence="5">Belongs to the YciB family.</text>
</comment>
<evidence type="ECO:0000256" key="5">
    <source>
        <dbReference type="HAMAP-Rule" id="MF_00189"/>
    </source>
</evidence>
<evidence type="ECO:0000256" key="3">
    <source>
        <dbReference type="ARBA" id="ARBA00022989"/>
    </source>
</evidence>
<dbReference type="Pfam" id="PF04279">
    <property type="entry name" value="IspA"/>
    <property type="match status" value="1"/>
</dbReference>
<keyword evidence="5" id="KW-0997">Cell inner membrane</keyword>
<accession>A0A4D6YFF0</accession>
<evidence type="ECO:0000313" key="6">
    <source>
        <dbReference type="EMBL" id="QCI24350.1"/>
    </source>
</evidence>
<dbReference type="NCBIfam" id="NF001324">
    <property type="entry name" value="PRK00259.1-2"/>
    <property type="match status" value="1"/>
</dbReference>
<keyword evidence="1 5" id="KW-1003">Cell membrane</keyword>
<evidence type="ECO:0000256" key="2">
    <source>
        <dbReference type="ARBA" id="ARBA00022692"/>
    </source>
</evidence>
<feature type="transmembrane region" description="Helical" evidence="5">
    <location>
        <begin position="147"/>
        <end position="169"/>
    </location>
</feature>
<organism evidence="6 7">
    <name type="scientific">Buchnera aphidicola</name>
    <name type="common">Muscaphis stroyani</name>
    <dbReference type="NCBI Taxonomy" id="1241869"/>
    <lineage>
        <taxon>Bacteria</taxon>
        <taxon>Pseudomonadati</taxon>
        <taxon>Pseudomonadota</taxon>
        <taxon>Gammaproteobacteria</taxon>
        <taxon>Enterobacterales</taxon>
        <taxon>Erwiniaceae</taxon>
        <taxon>Buchnera</taxon>
    </lineage>
</organism>
<dbReference type="InterPro" id="IPR006008">
    <property type="entry name" value="YciB"/>
</dbReference>
<dbReference type="PANTHER" id="PTHR36917:SF1">
    <property type="entry name" value="INNER MEMBRANE-SPANNING PROTEIN YCIB"/>
    <property type="match status" value="1"/>
</dbReference>
<reference evidence="6 7" key="2">
    <citation type="submission" date="2019-05" db="EMBL/GenBank/DDBJ databases">
        <title>Genome evolution of the obligate endosymbiont Buchnera aphidicola.</title>
        <authorList>
            <person name="Moran N.A."/>
        </authorList>
    </citation>
    <scope>NUCLEOTIDE SEQUENCE [LARGE SCALE GENOMIC DNA]</scope>
    <source>
        <strain evidence="6 7">Mst</strain>
    </source>
</reference>
<dbReference type="Proteomes" id="UP000298673">
    <property type="component" value="Chromosome"/>
</dbReference>
<keyword evidence="4 5" id="KW-0472">Membrane</keyword>
<dbReference type="RefSeq" id="WP_158343509.1">
    <property type="nucleotide sequence ID" value="NZ_CP034861.1"/>
</dbReference>
<comment type="function">
    <text evidence="5">Plays a role in cell envelope biogenesis, maintenance of cell envelope integrity and membrane homeostasis.</text>
</comment>
<feature type="transmembrane region" description="Helical" evidence="5">
    <location>
        <begin position="121"/>
        <end position="141"/>
    </location>
</feature>
<keyword evidence="2 5" id="KW-0812">Transmembrane</keyword>
<evidence type="ECO:0000313" key="7">
    <source>
        <dbReference type="Proteomes" id="UP000298673"/>
    </source>
</evidence>
<evidence type="ECO:0000256" key="1">
    <source>
        <dbReference type="ARBA" id="ARBA00022475"/>
    </source>
</evidence>
<dbReference type="OrthoDB" id="9788219at2"/>
<name>A0A4D6YFF0_9GAMM</name>
<comment type="subcellular location">
    <subcellularLocation>
        <location evidence="5">Cell inner membrane</location>
        <topology evidence="5">Multi-pass membrane protein</topology>
    </subcellularLocation>
</comment>
<dbReference type="PANTHER" id="PTHR36917">
    <property type="entry name" value="INTRACELLULAR SEPTATION PROTEIN A-RELATED"/>
    <property type="match status" value="1"/>
</dbReference>
<reference evidence="6 7" key="1">
    <citation type="submission" date="2018-12" db="EMBL/GenBank/DDBJ databases">
        <authorList>
            <person name="Chong R.A."/>
        </authorList>
    </citation>
    <scope>NUCLEOTIDE SEQUENCE [LARGE SCALE GENOMIC DNA]</scope>
    <source>
        <strain evidence="6 7">Mst</strain>
    </source>
</reference>
<feature type="transmembrane region" description="Helical" evidence="5">
    <location>
        <begin position="22"/>
        <end position="43"/>
    </location>
</feature>
<gene>
    <name evidence="5" type="primary">yciB</name>
    <name evidence="6" type="ORF">D9V75_01330</name>
</gene>
<dbReference type="AlphaFoldDB" id="A0A4D6YFF0"/>
<feature type="transmembrane region" description="Helical" evidence="5">
    <location>
        <begin position="74"/>
        <end position="95"/>
    </location>
</feature>
<feature type="transmembrane region" description="Helical" evidence="5">
    <location>
        <begin position="50"/>
        <end position="68"/>
    </location>
</feature>
<dbReference type="GO" id="GO:0005886">
    <property type="term" value="C:plasma membrane"/>
    <property type="evidence" value="ECO:0007669"/>
    <property type="project" value="UniProtKB-SubCell"/>
</dbReference>
<dbReference type="NCBIfam" id="TIGR00997">
    <property type="entry name" value="ispZ"/>
    <property type="match status" value="1"/>
</dbReference>
<dbReference type="HAMAP" id="MF_00189">
    <property type="entry name" value="YciB"/>
    <property type="match status" value="1"/>
</dbReference>
<keyword evidence="3 5" id="KW-1133">Transmembrane helix</keyword>
<evidence type="ECO:0000256" key="4">
    <source>
        <dbReference type="ARBA" id="ARBA00023136"/>
    </source>
</evidence>